<dbReference type="AlphaFoldDB" id="K0S6Q6"/>
<evidence type="ECO:0000313" key="2">
    <source>
        <dbReference type="Proteomes" id="UP000266841"/>
    </source>
</evidence>
<dbReference type="EMBL" id="AGNL01020883">
    <property type="protein sequence ID" value="EJK60594.1"/>
    <property type="molecule type" value="Genomic_DNA"/>
</dbReference>
<sequence length="36" mass="4047">MADTAAFFAKKKTKKKKFKSFNANKIDASQISTDVH</sequence>
<dbReference type="Proteomes" id="UP000266841">
    <property type="component" value="Unassembled WGS sequence"/>
</dbReference>
<gene>
    <name evidence="1" type="ORF">THAOC_19019</name>
</gene>
<keyword evidence="2" id="KW-1185">Reference proteome</keyword>
<proteinExistence type="predicted"/>
<reference evidence="1 2" key="1">
    <citation type="journal article" date="2012" name="Genome Biol.">
        <title>Genome and low-iron response of an oceanic diatom adapted to chronic iron limitation.</title>
        <authorList>
            <person name="Lommer M."/>
            <person name="Specht M."/>
            <person name="Roy A.S."/>
            <person name="Kraemer L."/>
            <person name="Andreson R."/>
            <person name="Gutowska M.A."/>
            <person name="Wolf J."/>
            <person name="Bergner S.V."/>
            <person name="Schilhabel M.B."/>
            <person name="Klostermeier U.C."/>
            <person name="Beiko R.G."/>
            <person name="Rosenstiel P."/>
            <person name="Hippler M."/>
            <person name="Laroche J."/>
        </authorList>
    </citation>
    <scope>NUCLEOTIDE SEQUENCE [LARGE SCALE GENOMIC DNA]</scope>
    <source>
        <strain evidence="1 2">CCMP1005</strain>
    </source>
</reference>
<comment type="caution">
    <text evidence="1">The sequence shown here is derived from an EMBL/GenBank/DDBJ whole genome shotgun (WGS) entry which is preliminary data.</text>
</comment>
<feature type="non-terminal residue" evidence="1">
    <location>
        <position position="36"/>
    </location>
</feature>
<organism evidence="1 2">
    <name type="scientific">Thalassiosira oceanica</name>
    <name type="common">Marine diatom</name>
    <dbReference type="NCBI Taxonomy" id="159749"/>
    <lineage>
        <taxon>Eukaryota</taxon>
        <taxon>Sar</taxon>
        <taxon>Stramenopiles</taxon>
        <taxon>Ochrophyta</taxon>
        <taxon>Bacillariophyta</taxon>
        <taxon>Coscinodiscophyceae</taxon>
        <taxon>Thalassiosirophycidae</taxon>
        <taxon>Thalassiosirales</taxon>
        <taxon>Thalassiosiraceae</taxon>
        <taxon>Thalassiosira</taxon>
    </lineage>
</organism>
<evidence type="ECO:0000313" key="1">
    <source>
        <dbReference type="EMBL" id="EJK60594.1"/>
    </source>
</evidence>
<name>K0S6Q6_THAOC</name>
<protein>
    <submittedName>
        <fullName evidence="1">Uncharacterized protein</fullName>
    </submittedName>
</protein>
<accession>K0S6Q6</accession>